<dbReference type="EMBL" id="JAMKPW020000005">
    <property type="protein sequence ID" value="KAK8217417.1"/>
    <property type="molecule type" value="Genomic_DNA"/>
</dbReference>
<reference evidence="1" key="1">
    <citation type="submission" date="2024-02" db="EMBL/GenBank/DDBJ databases">
        <title>Metagenome Assembled Genome of Zalaria obscura JY119.</title>
        <authorList>
            <person name="Vighnesh L."/>
            <person name="Jagadeeshwari U."/>
            <person name="Venkata Ramana C."/>
            <person name="Sasikala C."/>
        </authorList>
    </citation>
    <scope>NUCLEOTIDE SEQUENCE</scope>
    <source>
        <strain evidence="1">JY119</strain>
    </source>
</reference>
<proteinExistence type="predicted"/>
<keyword evidence="1" id="KW-0436">Ligase</keyword>
<dbReference type="Proteomes" id="UP001320706">
    <property type="component" value="Unassembled WGS sequence"/>
</dbReference>
<protein>
    <submittedName>
        <fullName evidence="1">Lysyl-tRNA synthetase</fullName>
        <ecNumber evidence="1">6.1.1.6</ecNumber>
    </submittedName>
</protein>
<dbReference type="EC" id="6.1.1.6" evidence="1"/>
<comment type="caution">
    <text evidence="1">The sequence shown here is derived from an EMBL/GenBank/DDBJ whole genome shotgun (WGS) entry which is preliminary data.</text>
</comment>
<accession>A0ACC3SKF4</accession>
<sequence length="625" mass="71528">MAEQAQQAANAVKDAVQNVTEKVGELTTGTAAEGAATTYLDEVTGERVSKSELKKRQKNRERDAKKAEKAANAAPPPQKKKAAGSAEEDEAKLNPNQYFEIRSRAIQKLRVSHEPNPYPHKFHVNYDLRNFVKDFGDLKTGEQKKDVEICIGARIYNKRASGANLCFYDVRAEGARMQIMCQAQESTSSRSFAEQHELLRRGDIIGIKGYPGRTNPRNRDEGELSIFAQEVTLLTPCLHQLPDEYYGFKDQEQRHRKRYLDLIMNDQTRNTFITRSKLVTYVRKYFDERDFIEVETPMMNAIAGGATAKPFKTHHNDLDMELFMRVAPELYLKQLIVGGLERVYEIGRQFRNEGIDLTHNPEFTTCEFYQAFADVYDLMDTTEDLVSGLVKHLTGGYQTRFKTQHGEIYEVNWAKPWKRIEMMPALEEACGEKFPPGDQLHTKETNDFLKRMLKKTNVDCSPPLTNARMLDKLVGEFIEEKCVNPTFITGHPQMMSPLAKYHRSNPGLCERFEAFVCKKEIVNAYTELNDPFDQRLRFEEQANQKEQGDDEAQLIDETFCQSLEYGLPPTGGWGMGIDRMVMFLANHYSIKEVLTFPMMKDDKQESKKAAEVVDVTPVPVEGIRK</sequence>
<gene>
    <name evidence="1" type="primary">KRS1_1</name>
    <name evidence="1" type="ORF">M8818_001173</name>
</gene>
<organism evidence="1 2">
    <name type="scientific">Zalaria obscura</name>
    <dbReference type="NCBI Taxonomy" id="2024903"/>
    <lineage>
        <taxon>Eukaryota</taxon>
        <taxon>Fungi</taxon>
        <taxon>Dikarya</taxon>
        <taxon>Ascomycota</taxon>
        <taxon>Pezizomycotina</taxon>
        <taxon>Dothideomycetes</taxon>
        <taxon>Dothideomycetidae</taxon>
        <taxon>Dothideales</taxon>
        <taxon>Zalariaceae</taxon>
        <taxon>Zalaria</taxon>
    </lineage>
</organism>
<name>A0ACC3SKF4_9PEZI</name>
<evidence type="ECO:0000313" key="2">
    <source>
        <dbReference type="Proteomes" id="UP001320706"/>
    </source>
</evidence>
<evidence type="ECO:0000313" key="1">
    <source>
        <dbReference type="EMBL" id="KAK8217417.1"/>
    </source>
</evidence>
<keyword evidence="2" id="KW-1185">Reference proteome</keyword>